<protein>
    <recommendedName>
        <fullName evidence="4">DUF19 domain-containing protein</fullName>
    </recommendedName>
</protein>
<gene>
    <name evidence="2" type="ORF">CAEBREN_03651</name>
</gene>
<evidence type="ECO:0000313" key="2">
    <source>
        <dbReference type="EMBL" id="EGT39302.1"/>
    </source>
</evidence>
<dbReference type="Proteomes" id="UP000008068">
    <property type="component" value="Unassembled WGS sequence"/>
</dbReference>
<feature type="signal peptide" evidence="1">
    <location>
        <begin position="1"/>
        <end position="17"/>
    </location>
</feature>
<keyword evidence="1" id="KW-0732">Signal</keyword>
<proteinExistence type="predicted"/>
<dbReference type="EMBL" id="GL379967">
    <property type="protein sequence ID" value="EGT39302.1"/>
    <property type="molecule type" value="Genomic_DNA"/>
</dbReference>
<accession>G0NWX3</accession>
<dbReference type="InParanoid" id="G0NWX3"/>
<evidence type="ECO:0000256" key="1">
    <source>
        <dbReference type="SAM" id="SignalP"/>
    </source>
</evidence>
<organism evidence="3">
    <name type="scientific">Caenorhabditis brenneri</name>
    <name type="common">Nematode worm</name>
    <dbReference type="NCBI Taxonomy" id="135651"/>
    <lineage>
        <taxon>Eukaryota</taxon>
        <taxon>Metazoa</taxon>
        <taxon>Ecdysozoa</taxon>
        <taxon>Nematoda</taxon>
        <taxon>Chromadorea</taxon>
        <taxon>Rhabditida</taxon>
        <taxon>Rhabditina</taxon>
        <taxon>Rhabditomorpha</taxon>
        <taxon>Rhabditoidea</taxon>
        <taxon>Rhabditidae</taxon>
        <taxon>Peloderinae</taxon>
        <taxon>Caenorhabditis</taxon>
    </lineage>
</organism>
<dbReference type="PANTHER" id="PTHR34311:SF1">
    <property type="entry name" value="NEMATODE SPECIFIC PEPTIDE FAMILY-RELATED"/>
    <property type="match status" value="1"/>
</dbReference>
<dbReference type="AlphaFoldDB" id="G0NWX3"/>
<evidence type="ECO:0008006" key="4">
    <source>
        <dbReference type="Google" id="ProtNLM"/>
    </source>
</evidence>
<dbReference type="OMA" id="STIYQGC"/>
<dbReference type="eggNOG" id="ENOG502TKUV">
    <property type="taxonomic scope" value="Eukaryota"/>
</dbReference>
<sequence>MRSAVIALVVFVAVSRSDFLLPFQLSDDLINYTAQLEQPINNETVCPLAQLNYCQYSFNMNFGLNSSITYSNGSDIFSTIQNYMNMNTTELNKVCKARTNFYHCLGHSYFTCMNLHTRLQSNNTDSSNGFDYVRTFRSLEWICGGGLRDANNQFTSFGSFSNSTIYQGCMTTFNQTATTNNFCSSVQATGNCLSSANSNSTGQAAAGRFGCESFRYTFNKACPGLQC</sequence>
<dbReference type="HOGENOM" id="CLU_097286_0_0_1"/>
<keyword evidence="3" id="KW-1185">Reference proteome</keyword>
<reference evidence="3" key="1">
    <citation type="submission" date="2011-07" db="EMBL/GenBank/DDBJ databases">
        <authorList>
            <consortium name="Caenorhabditis brenneri Sequencing and Analysis Consortium"/>
            <person name="Wilson R.K."/>
        </authorList>
    </citation>
    <scope>NUCLEOTIDE SEQUENCE [LARGE SCALE GENOMIC DNA]</scope>
    <source>
        <strain evidence="3">PB2801</strain>
    </source>
</reference>
<name>G0NWX3_CAEBE</name>
<dbReference type="PANTHER" id="PTHR34311">
    <property type="entry name" value="PROTEIN CBG21698-RELATED"/>
    <property type="match status" value="1"/>
</dbReference>
<evidence type="ECO:0000313" key="3">
    <source>
        <dbReference type="Proteomes" id="UP000008068"/>
    </source>
</evidence>
<dbReference type="OrthoDB" id="5804428at2759"/>
<feature type="chain" id="PRO_5003406426" description="DUF19 domain-containing protein" evidence="1">
    <location>
        <begin position="18"/>
        <end position="227"/>
    </location>
</feature>